<evidence type="ECO:0000256" key="9">
    <source>
        <dbReference type="SAM" id="Coils"/>
    </source>
</evidence>
<accession>A0A1G9YFV7</accession>
<dbReference type="PROSITE" id="PS50112">
    <property type="entry name" value="PAS"/>
    <property type="match status" value="1"/>
</dbReference>
<dbReference type="SMART" id="SM00387">
    <property type="entry name" value="HATPase_c"/>
    <property type="match status" value="1"/>
</dbReference>
<dbReference type="Gene3D" id="3.30.565.10">
    <property type="entry name" value="Histidine kinase-like ATPase, C-terminal domain"/>
    <property type="match status" value="1"/>
</dbReference>
<dbReference type="InterPro" id="IPR029016">
    <property type="entry name" value="GAF-like_dom_sf"/>
</dbReference>
<dbReference type="Proteomes" id="UP000214880">
    <property type="component" value="Unassembled WGS sequence"/>
</dbReference>
<dbReference type="Gene3D" id="3.30.450.40">
    <property type="match status" value="2"/>
</dbReference>
<reference evidence="12 13" key="1">
    <citation type="submission" date="2016-10" db="EMBL/GenBank/DDBJ databases">
        <authorList>
            <person name="de Groot N.N."/>
        </authorList>
    </citation>
    <scope>NUCLEOTIDE SEQUENCE [LARGE SCALE GENOMIC DNA]</scope>
    <source>
        <strain evidence="12 13">DSM 1736</strain>
    </source>
</reference>
<keyword evidence="3" id="KW-0597">Phosphoprotein</keyword>
<evidence type="ECO:0000256" key="8">
    <source>
        <dbReference type="ARBA" id="ARBA00023012"/>
    </source>
</evidence>
<feature type="coiled-coil region" evidence="9">
    <location>
        <begin position="394"/>
        <end position="428"/>
    </location>
</feature>
<feature type="domain" description="PAS" evidence="11">
    <location>
        <begin position="530"/>
        <end position="582"/>
    </location>
</feature>
<proteinExistence type="predicted"/>
<keyword evidence="7" id="KW-0067">ATP-binding</keyword>
<dbReference type="EMBL" id="FNHB01000011">
    <property type="protein sequence ID" value="SDN07974.1"/>
    <property type="molecule type" value="Genomic_DNA"/>
</dbReference>
<dbReference type="Pfam" id="PF13185">
    <property type="entry name" value="GAF_2"/>
    <property type="match status" value="1"/>
</dbReference>
<dbReference type="PROSITE" id="PS50109">
    <property type="entry name" value="HIS_KIN"/>
    <property type="match status" value="1"/>
</dbReference>
<dbReference type="Pfam" id="PF00512">
    <property type="entry name" value="HisKA"/>
    <property type="match status" value="1"/>
</dbReference>
<evidence type="ECO:0000256" key="3">
    <source>
        <dbReference type="ARBA" id="ARBA00022553"/>
    </source>
</evidence>
<dbReference type="SUPFAM" id="SSF55781">
    <property type="entry name" value="GAF domain-like"/>
    <property type="match status" value="2"/>
</dbReference>
<comment type="catalytic activity">
    <reaction evidence="1">
        <text>ATP + protein L-histidine = ADP + protein N-phospho-L-histidine.</text>
        <dbReference type="EC" id="2.7.13.3"/>
    </reaction>
</comment>
<evidence type="ECO:0000313" key="13">
    <source>
        <dbReference type="Proteomes" id="UP000214880"/>
    </source>
</evidence>
<evidence type="ECO:0000313" key="12">
    <source>
        <dbReference type="EMBL" id="SDN07974.1"/>
    </source>
</evidence>
<organism evidence="12 13">
    <name type="scientific">Dendrosporobacter quercicolus</name>
    <dbReference type="NCBI Taxonomy" id="146817"/>
    <lineage>
        <taxon>Bacteria</taxon>
        <taxon>Bacillati</taxon>
        <taxon>Bacillota</taxon>
        <taxon>Negativicutes</taxon>
        <taxon>Selenomonadales</taxon>
        <taxon>Sporomusaceae</taxon>
        <taxon>Dendrosporobacter</taxon>
    </lineage>
</organism>
<dbReference type="CDD" id="cd00130">
    <property type="entry name" value="PAS"/>
    <property type="match status" value="2"/>
</dbReference>
<dbReference type="PANTHER" id="PTHR43065">
    <property type="entry name" value="SENSOR HISTIDINE KINASE"/>
    <property type="match status" value="1"/>
</dbReference>
<dbReference type="NCBIfam" id="TIGR00229">
    <property type="entry name" value="sensory_box"/>
    <property type="match status" value="1"/>
</dbReference>
<keyword evidence="13" id="KW-1185">Reference proteome</keyword>
<dbReference type="Pfam" id="PF02518">
    <property type="entry name" value="HATPase_c"/>
    <property type="match status" value="1"/>
</dbReference>
<evidence type="ECO:0000256" key="1">
    <source>
        <dbReference type="ARBA" id="ARBA00000085"/>
    </source>
</evidence>
<dbReference type="SMART" id="SM00091">
    <property type="entry name" value="PAS"/>
    <property type="match status" value="2"/>
</dbReference>
<evidence type="ECO:0000256" key="5">
    <source>
        <dbReference type="ARBA" id="ARBA00022741"/>
    </source>
</evidence>
<dbReference type="RefSeq" id="WP_139164522.1">
    <property type="nucleotide sequence ID" value="NZ_FNHB01000011.1"/>
</dbReference>
<evidence type="ECO:0000256" key="7">
    <source>
        <dbReference type="ARBA" id="ARBA00022840"/>
    </source>
</evidence>
<dbReference type="InterPro" id="IPR003661">
    <property type="entry name" value="HisK_dim/P_dom"/>
</dbReference>
<dbReference type="InterPro" id="IPR003594">
    <property type="entry name" value="HATPase_dom"/>
</dbReference>
<keyword evidence="9" id="KW-0175">Coiled coil</keyword>
<dbReference type="Gene3D" id="3.30.450.20">
    <property type="entry name" value="PAS domain"/>
    <property type="match status" value="2"/>
</dbReference>
<dbReference type="SUPFAM" id="SSF47384">
    <property type="entry name" value="Homodimeric domain of signal transducing histidine kinase"/>
    <property type="match status" value="1"/>
</dbReference>
<dbReference type="InterPro" id="IPR005467">
    <property type="entry name" value="His_kinase_dom"/>
</dbReference>
<dbReference type="AlphaFoldDB" id="A0A1G9YFV7"/>
<protein>
    <recommendedName>
        <fullName evidence="2">histidine kinase</fullName>
        <ecNumber evidence="2">2.7.13.3</ecNumber>
    </recommendedName>
</protein>
<dbReference type="STRING" id="146817.SAMN04488502_11192"/>
<dbReference type="InterPro" id="IPR035965">
    <property type="entry name" value="PAS-like_dom_sf"/>
</dbReference>
<evidence type="ECO:0000259" key="10">
    <source>
        <dbReference type="PROSITE" id="PS50109"/>
    </source>
</evidence>
<dbReference type="SUPFAM" id="SSF55874">
    <property type="entry name" value="ATPase domain of HSP90 chaperone/DNA topoisomerase II/histidine kinase"/>
    <property type="match status" value="1"/>
</dbReference>
<evidence type="ECO:0000256" key="2">
    <source>
        <dbReference type="ARBA" id="ARBA00012438"/>
    </source>
</evidence>
<dbReference type="InterPro" id="IPR036890">
    <property type="entry name" value="HATPase_C_sf"/>
</dbReference>
<dbReference type="InterPro" id="IPR013656">
    <property type="entry name" value="PAS_4"/>
</dbReference>
<dbReference type="EC" id="2.7.13.3" evidence="2"/>
<keyword evidence="8" id="KW-0902">Two-component regulatory system</keyword>
<evidence type="ECO:0000256" key="6">
    <source>
        <dbReference type="ARBA" id="ARBA00022777"/>
    </source>
</evidence>
<dbReference type="InterPro" id="IPR036097">
    <property type="entry name" value="HisK_dim/P_sf"/>
</dbReference>
<name>A0A1G9YFV7_9FIRM</name>
<keyword evidence="5" id="KW-0547">Nucleotide-binding</keyword>
<feature type="domain" description="Histidine kinase" evidence="10">
    <location>
        <begin position="674"/>
        <end position="879"/>
    </location>
</feature>
<dbReference type="CDD" id="cd00075">
    <property type="entry name" value="HATPase"/>
    <property type="match status" value="1"/>
</dbReference>
<keyword evidence="4" id="KW-0808">Transferase</keyword>
<sequence>MANQQATTLENNELISNELDFMRNLHTISLSVIGQETGNIFNELLATAIDTAEAAKGIFQLFDDQSGLRIVAHKDLTAEFISLSDSIYEKQATLYLRPGEDMIIENVEQSAAFLKSPILAVLLSAGIRAVYCKPLFSRDGKLLGMLSTYYSAPHHPSGQTVRLLNQLSAYAVAVIHYLHTAEAAQQQQQQTRALVGELLKEIEGRKLLSELIGPQDLKQALAGAITSIRNITNCQSIAMRLEDQGDYPYFVWEGFSDEFIVQEQSLCTKDETGNAVLDETGQYLLECMCGNVIRGRVNPELPYFSPGGSFWCNSTSAVVVTAGPKQWHCQTRGRCRQFESVALVPLKLNETIIGLIQLNDKRQNLFSKELISYLEILGERIGAAVSQWWVRKKLETSLAELRKENLARREAQQKASQAYQQINQILERITDGFFALDNDWRYIYINAVAQKYWSFFTTAEMLGQKIWDLFPDAQPYYHQYLKAKQENIAVHFEAKAISSDRWLEVHAYPSPDGLSIYFRDITDQKNIKQQEQEYRTLLEEQIQLLNLDPDYTFIHDEDGKIVFWGKGAQRGYGWLEQEAVQKDFKNLLKTRFPLPFNEITAEVIAKGKWVGELVHTTKDNKQVTVRSCWLLRKQGHGRLKEIIEIDKDITEEKKMREELGRLETMKLVSQIAAGISHEIRNPMTTVRGYLQLLAKKNQYTEEHPVFKLMIEELDRANQIITEFLSLARNKPSALTEGSLNDIILSLTPLLEADAASQSKGFQTSLLPSIPKILVNTNEMRQLILNFVRNGLEATGPNGNVRISTYLEDHWVILSVEDNGCGIPDEILQNLGTPFLSTKPGGTGLGLPTCYNIARRHNALIDITTGPSGTTFYIKFPANPKGR</sequence>
<dbReference type="InterPro" id="IPR000014">
    <property type="entry name" value="PAS"/>
</dbReference>
<evidence type="ECO:0000256" key="4">
    <source>
        <dbReference type="ARBA" id="ARBA00022679"/>
    </source>
</evidence>
<dbReference type="GO" id="GO:0005524">
    <property type="term" value="F:ATP binding"/>
    <property type="evidence" value="ECO:0007669"/>
    <property type="project" value="UniProtKB-KW"/>
</dbReference>
<keyword evidence="6" id="KW-0418">Kinase</keyword>
<dbReference type="Pfam" id="PF08448">
    <property type="entry name" value="PAS_4"/>
    <property type="match status" value="1"/>
</dbReference>
<dbReference type="Gene3D" id="1.10.287.130">
    <property type="match status" value="1"/>
</dbReference>
<dbReference type="Pfam" id="PF13426">
    <property type="entry name" value="PAS_9"/>
    <property type="match status" value="1"/>
</dbReference>
<dbReference type="InterPro" id="IPR003018">
    <property type="entry name" value="GAF"/>
</dbReference>
<evidence type="ECO:0000259" key="11">
    <source>
        <dbReference type="PROSITE" id="PS50112"/>
    </source>
</evidence>
<dbReference type="OrthoDB" id="1671731at2"/>
<dbReference type="SUPFAM" id="SSF55785">
    <property type="entry name" value="PYP-like sensor domain (PAS domain)"/>
    <property type="match status" value="2"/>
</dbReference>
<dbReference type="GO" id="GO:0000155">
    <property type="term" value="F:phosphorelay sensor kinase activity"/>
    <property type="evidence" value="ECO:0007669"/>
    <property type="project" value="InterPro"/>
</dbReference>
<dbReference type="SMART" id="SM00388">
    <property type="entry name" value="HisKA"/>
    <property type="match status" value="1"/>
</dbReference>
<dbReference type="CDD" id="cd00082">
    <property type="entry name" value="HisKA"/>
    <property type="match status" value="1"/>
</dbReference>
<dbReference type="SMART" id="SM00065">
    <property type="entry name" value="GAF"/>
    <property type="match status" value="2"/>
</dbReference>
<dbReference type="PANTHER" id="PTHR43065:SF46">
    <property type="entry name" value="C4-DICARBOXYLATE TRANSPORT SENSOR PROTEIN DCTB"/>
    <property type="match status" value="1"/>
</dbReference>
<gene>
    <name evidence="12" type="ORF">SAMN04488502_11192</name>
</gene>
<dbReference type="PRINTS" id="PR00344">
    <property type="entry name" value="BCTRLSENSOR"/>
</dbReference>
<dbReference type="InterPro" id="IPR004358">
    <property type="entry name" value="Sig_transdc_His_kin-like_C"/>
</dbReference>